<sequence length="600" mass="67354">MNRKEKQGVFVSFLKSDDDDEEESPRLNPVDLPKAPAKYADAPDDHRVNDDSEKSGTAPSTAAVDFSFHRRHSTDSHTLPSSKSLTIEEKERAASPHEVAARAAILVHRRFVENLPPSLREDYDHRDAVAPFQTGEIMLGKLLGSGEFSHVYEIRKFRPIDADLESLGFGAEEISARKLMKMRERYRDTNRASYAVKHLRPTLLEKYSVEDYAQAASDMALEAMLLNSLSDPNIIKLRGVSFAGPGGYSQGPKGYFLIIDRLNETLGDLIKRWKRENKTSSNAVSTIVENVKELVGRKWRSGSDDLNEPIGSGDKGSAAKFIIEDQLNVGLQVSSALMYLHEKGIMFRDLKPANIGVDVRGDVKLFDFGLAIVMPPHGDPYEDRFVMSGAGSPRYMAPEVLVDPPEKYNFKADVYSFGIVLWEILSLETPFSHVRSKSELVEFVVDQGGRPTINEEWKDAIKETLGRSFDVNTATRPTMQQFYNMLRLELIEIRDGDATNLTDTYIKRKRSQLSIRGIDAYNYKQQGKRHQNFPQIAKGATAIISAVKPSRSLSNGNDQGLRKSMTMLRNKFRQSAETNPGNKRNERGNENDGVGKECEK</sequence>
<comment type="caution">
    <text evidence="3">The sequence shown here is derived from an EMBL/GenBank/DDBJ whole genome shotgun (WGS) entry which is preliminary data.</text>
</comment>
<dbReference type="PANTHER" id="PTHR44329:SF260">
    <property type="entry name" value="PROTEIN KINASE DOMAIN-CONTAINING PROTEIN"/>
    <property type="match status" value="1"/>
</dbReference>
<gene>
    <name evidence="3" type="ORF">ACHAW5_004515</name>
</gene>
<feature type="compositionally biased region" description="Basic and acidic residues" evidence="1">
    <location>
        <begin position="583"/>
        <end position="600"/>
    </location>
</feature>
<dbReference type="Gene3D" id="3.30.200.20">
    <property type="entry name" value="Phosphorylase Kinase, domain 1"/>
    <property type="match status" value="1"/>
</dbReference>
<name>A0ABD3N8V8_9STRA</name>
<dbReference type="SMART" id="SM00220">
    <property type="entry name" value="S_TKc"/>
    <property type="match status" value="1"/>
</dbReference>
<feature type="region of interest" description="Disordered" evidence="1">
    <location>
        <begin position="570"/>
        <end position="600"/>
    </location>
</feature>
<feature type="compositionally biased region" description="Basic and acidic residues" evidence="1">
    <location>
        <begin position="41"/>
        <end position="54"/>
    </location>
</feature>
<feature type="compositionally biased region" description="Low complexity" evidence="1">
    <location>
        <begin position="31"/>
        <end position="40"/>
    </location>
</feature>
<evidence type="ECO:0000256" key="1">
    <source>
        <dbReference type="SAM" id="MobiDB-lite"/>
    </source>
</evidence>
<protein>
    <recommendedName>
        <fullName evidence="2">Protein kinase domain-containing protein</fullName>
    </recommendedName>
</protein>
<dbReference type="Gene3D" id="1.10.510.10">
    <property type="entry name" value="Transferase(Phosphotransferase) domain 1"/>
    <property type="match status" value="1"/>
</dbReference>
<dbReference type="InterPro" id="IPR000719">
    <property type="entry name" value="Prot_kinase_dom"/>
</dbReference>
<evidence type="ECO:0000313" key="4">
    <source>
        <dbReference type="Proteomes" id="UP001530315"/>
    </source>
</evidence>
<organism evidence="3 4">
    <name type="scientific">Stephanodiscus triporus</name>
    <dbReference type="NCBI Taxonomy" id="2934178"/>
    <lineage>
        <taxon>Eukaryota</taxon>
        <taxon>Sar</taxon>
        <taxon>Stramenopiles</taxon>
        <taxon>Ochrophyta</taxon>
        <taxon>Bacillariophyta</taxon>
        <taxon>Coscinodiscophyceae</taxon>
        <taxon>Thalassiosirophycidae</taxon>
        <taxon>Stephanodiscales</taxon>
        <taxon>Stephanodiscaceae</taxon>
        <taxon>Stephanodiscus</taxon>
    </lineage>
</organism>
<accession>A0ABD3N8V8</accession>
<evidence type="ECO:0000313" key="3">
    <source>
        <dbReference type="EMBL" id="KAL3772533.1"/>
    </source>
</evidence>
<dbReference type="Pfam" id="PF00069">
    <property type="entry name" value="Pkinase"/>
    <property type="match status" value="1"/>
</dbReference>
<dbReference type="EMBL" id="JALLAZ020001575">
    <property type="protein sequence ID" value="KAL3772533.1"/>
    <property type="molecule type" value="Genomic_DNA"/>
</dbReference>
<dbReference type="InterPro" id="IPR011009">
    <property type="entry name" value="Kinase-like_dom_sf"/>
</dbReference>
<evidence type="ECO:0000259" key="2">
    <source>
        <dbReference type="PROSITE" id="PS50011"/>
    </source>
</evidence>
<proteinExistence type="predicted"/>
<dbReference type="PROSITE" id="PS50011">
    <property type="entry name" value="PROTEIN_KINASE_DOM"/>
    <property type="match status" value="1"/>
</dbReference>
<dbReference type="Proteomes" id="UP001530315">
    <property type="component" value="Unassembled WGS sequence"/>
</dbReference>
<keyword evidence="4" id="KW-1185">Reference proteome</keyword>
<feature type="region of interest" description="Disordered" evidence="1">
    <location>
        <begin position="1"/>
        <end position="83"/>
    </location>
</feature>
<dbReference type="SUPFAM" id="SSF56112">
    <property type="entry name" value="Protein kinase-like (PK-like)"/>
    <property type="match status" value="1"/>
</dbReference>
<feature type="compositionally biased region" description="Polar residues" evidence="1">
    <location>
        <begin position="573"/>
        <end position="582"/>
    </location>
</feature>
<reference evidence="3 4" key="1">
    <citation type="submission" date="2024-10" db="EMBL/GenBank/DDBJ databases">
        <title>Updated reference genomes for cyclostephanoid diatoms.</title>
        <authorList>
            <person name="Roberts W.R."/>
            <person name="Alverson A.J."/>
        </authorList>
    </citation>
    <scope>NUCLEOTIDE SEQUENCE [LARGE SCALE GENOMIC DNA]</scope>
    <source>
        <strain evidence="3 4">AJA276-08</strain>
    </source>
</reference>
<dbReference type="AlphaFoldDB" id="A0ABD3N8V8"/>
<feature type="domain" description="Protein kinase" evidence="2">
    <location>
        <begin position="137"/>
        <end position="488"/>
    </location>
</feature>
<dbReference type="PANTHER" id="PTHR44329">
    <property type="entry name" value="SERINE/THREONINE-PROTEIN KINASE TNNI3K-RELATED"/>
    <property type="match status" value="1"/>
</dbReference>
<dbReference type="InterPro" id="IPR051681">
    <property type="entry name" value="Ser/Thr_Kinases-Pseudokinases"/>
</dbReference>